<dbReference type="PANTHER" id="PTHR10826">
    <property type="entry name" value="COMPLEMENT COMPONENT 1"/>
    <property type="match status" value="1"/>
</dbReference>
<dbReference type="Pfam" id="PF02330">
    <property type="entry name" value="MAM33"/>
    <property type="match status" value="1"/>
</dbReference>
<dbReference type="GO" id="GO:0005759">
    <property type="term" value="C:mitochondrial matrix"/>
    <property type="evidence" value="ECO:0007669"/>
    <property type="project" value="InterPro"/>
</dbReference>
<organism evidence="1 2">
    <name type="scientific">Prunus dulcis</name>
    <name type="common">Almond</name>
    <name type="synonym">Amygdalus dulcis</name>
    <dbReference type="NCBI Taxonomy" id="3755"/>
    <lineage>
        <taxon>Eukaryota</taxon>
        <taxon>Viridiplantae</taxon>
        <taxon>Streptophyta</taxon>
        <taxon>Embryophyta</taxon>
        <taxon>Tracheophyta</taxon>
        <taxon>Spermatophyta</taxon>
        <taxon>Magnoliopsida</taxon>
        <taxon>eudicotyledons</taxon>
        <taxon>Gunneridae</taxon>
        <taxon>Pentapetalae</taxon>
        <taxon>rosids</taxon>
        <taxon>fabids</taxon>
        <taxon>Rosales</taxon>
        <taxon>Rosaceae</taxon>
        <taxon>Amygdaloideae</taxon>
        <taxon>Amygdaleae</taxon>
        <taxon>Prunus</taxon>
    </lineage>
</organism>
<sequence length="250" mass="27923">MALFSMLRRHTYSALALASRAVGSAMTFHGAISTVPTFSGDHSPRSSFPTRRFSTATATATATATELIGNESLIGGLESAIKCAQERKIKIPEVPDEFPFEIIDIPGEKTILLKRQFQVETIQVGVDAPHVFPADEDSDEYENDDPGIPMVVSISKENGMQLEFGVTGFEEEVSIDSLSIVHPDHSPEQFPHDGPEFHELDEGLQNAFYKYLEARGIQCSMTIFLTDYMRKKDNKEYLLWLKNLKGYIEQ</sequence>
<keyword evidence="2" id="KW-1185">Reference proteome</keyword>
<dbReference type="InterPro" id="IPR036561">
    <property type="entry name" value="MAM33_sf"/>
</dbReference>
<dbReference type="Gene3D" id="3.10.280.10">
    <property type="entry name" value="Mitochondrial glycoprotein"/>
    <property type="match status" value="1"/>
</dbReference>
<dbReference type="EMBL" id="JAJFAZ020000006">
    <property type="protein sequence ID" value="KAI5325719.1"/>
    <property type="molecule type" value="Genomic_DNA"/>
</dbReference>
<evidence type="ECO:0008006" key="3">
    <source>
        <dbReference type="Google" id="ProtNLM"/>
    </source>
</evidence>
<dbReference type="AlphaFoldDB" id="A0AAD4YY74"/>
<evidence type="ECO:0000313" key="2">
    <source>
        <dbReference type="Proteomes" id="UP001054821"/>
    </source>
</evidence>
<dbReference type="Proteomes" id="UP001054821">
    <property type="component" value="Chromosome 6"/>
</dbReference>
<name>A0AAD4YY74_PRUDU</name>
<dbReference type="PANTHER" id="PTHR10826:SF27">
    <property type="entry name" value="OS06G0326500 PROTEIN"/>
    <property type="match status" value="1"/>
</dbReference>
<accession>A0AAD4YY74</accession>
<comment type="caution">
    <text evidence="1">The sequence shown here is derived from an EMBL/GenBank/DDBJ whole genome shotgun (WGS) entry which is preliminary data.</text>
</comment>
<dbReference type="SUPFAM" id="SSF54529">
    <property type="entry name" value="Mitochondrial glycoprotein MAM33-like"/>
    <property type="match status" value="1"/>
</dbReference>
<dbReference type="InterPro" id="IPR003428">
    <property type="entry name" value="MAM33"/>
</dbReference>
<proteinExistence type="predicted"/>
<evidence type="ECO:0000313" key="1">
    <source>
        <dbReference type="EMBL" id="KAI5325719.1"/>
    </source>
</evidence>
<reference evidence="1 2" key="1">
    <citation type="journal article" date="2022" name="G3 (Bethesda)">
        <title>Whole-genome sequence and methylome profiling of the almond [Prunus dulcis (Mill.) D.A. Webb] cultivar 'Nonpareil'.</title>
        <authorList>
            <person name="D'Amico-Willman K.M."/>
            <person name="Ouma W.Z."/>
            <person name="Meulia T."/>
            <person name="Sideli G.M."/>
            <person name="Gradziel T.M."/>
            <person name="Fresnedo-Ramirez J."/>
        </authorList>
    </citation>
    <scope>NUCLEOTIDE SEQUENCE [LARGE SCALE GENOMIC DNA]</scope>
    <source>
        <strain evidence="1">Clone GOH B32 T37-40</strain>
    </source>
</reference>
<protein>
    <recommendedName>
        <fullName evidence="3">Mitochondrial glycoprotein family protein</fullName>
    </recommendedName>
</protein>
<gene>
    <name evidence="1" type="ORF">L3X38_034793</name>
</gene>